<sequence>MEKDCHLSQSDYEGKFLFNSGDSVGAENMAESHDLARALTRPQMAEWMHFVEKYENKLTQSIELFIETIENVASMLGWVDVEKLICCKMKLQGQAQKVLQVYSQMKDAFGMTVAFLYRNFKPHKSRANSFDRFFNCEKKGKEAVHEYTTHLTLAGQGTVADGPQREASVRVCVFEENLMAAFLKGQKPGIQCFVLCCSPLYFEKALQYREEEEQNKVLTNRKGYAQAVENREDRVQGKDRAPAATRRKRPNHRNLDMTGTALKDGKSVKNVEEMATKPQIVVYQNVNSGLFYREVERYPDWNVSDISNDKWITPKCSRDAELMDCTDAKLMSNVDRKDHLAARGGSNRITGR</sequence>
<proteinExistence type="predicted"/>
<comment type="caution">
    <text evidence="2">The sequence shown here is derived from an EMBL/GenBank/DDBJ whole genome shotgun (WGS) entry which is preliminary data.</text>
</comment>
<accession>A0ABQ9HMI5</accession>
<name>A0ABQ9HMI5_9NEOP</name>
<evidence type="ECO:0008006" key="4">
    <source>
        <dbReference type="Google" id="ProtNLM"/>
    </source>
</evidence>
<protein>
    <recommendedName>
        <fullName evidence="4">Retrotransposon gag domain-containing protein</fullName>
    </recommendedName>
</protein>
<evidence type="ECO:0000313" key="3">
    <source>
        <dbReference type="Proteomes" id="UP001159363"/>
    </source>
</evidence>
<feature type="region of interest" description="Disordered" evidence="1">
    <location>
        <begin position="230"/>
        <end position="259"/>
    </location>
</feature>
<organism evidence="2 3">
    <name type="scientific">Dryococelus australis</name>
    <dbReference type="NCBI Taxonomy" id="614101"/>
    <lineage>
        <taxon>Eukaryota</taxon>
        <taxon>Metazoa</taxon>
        <taxon>Ecdysozoa</taxon>
        <taxon>Arthropoda</taxon>
        <taxon>Hexapoda</taxon>
        <taxon>Insecta</taxon>
        <taxon>Pterygota</taxon>
        <taxon>Neoptera</taxon>
        <taxon>Polyneoptera</taxon>
        <taxon>Phasmatodea</taxon>
        <taxon>Verophasmatodea</taxon>
        <taxon>Anareolatae</taxon>
        <taxon>Phasmatidae</taxon>
        <taxon>Eurycanthinae</taxon>
        <taxon>Dryococelus</taxon>
    </lineage>
</organism>
<dbReference type="Proteomes" id="UP001159363">
    <property type="component" value="Chromosome X"/>
</dbReference>
<evidence type="ECO:0000313" key="2">
    <source>
        <dbReference type="EMBL" id="KAJ8885354.1"/>
    </source>
</evidence>
<keyword evidence="3" id="KW-1185">Reference proteome</keyword>
<reference evidence="2 3" key="1">
    <citation type="submission" date="2023-02" db="EMBL/GenBank/DDBJ databases">
        <title>LHISI_Scaffold_Assembly.</title>
        <authorList>
            <person name="Stuart O.P."/>
            <person name="Cleave R."/>
            <person name="Magrath M.J.L."/>
            <person name="Mikheyev A.S."/>
        </authorList>
    </citation>
    <scope>NUCLEOTIDE SEQUENCE [LARGE SCALE GENOMIC DNA]</scope>
    <source>
        <strain evidence="2">Daus_M_001</strain>
        <tissue evidence="2">Leg muscle</tissue>
    </source>
</reference>
<gene>
    <name evidence="2" type="ORF">PR048_011551</name>
</gene>
<dbReference type="EMBL" id="JARBHB010000004">
    <property type="protein sequence ID" value="KAJ8885354.1"/>
    <property type="molecule type" value="Genomic_DNA"/>
</dbReference>
<feature type="compositionally biased region" description="Basic and acidic residues" evidence="1">
    <location>
        <begin position="230"/>
        <end position="241"/>
    </location>
</feature>
<evidence type="ECO:0000256" key="1">
    <source>
        <dbReference type="SAM" id="MobiDB-lite"/>
    </source>
</evidence>